<gene>
    <name evidence="2" type="ORF">GWI33_001596</name>
</gene>
<evidence type="ECO:0000256" key="1">
    <source>
        <dbReference type="SAM" id="MobiDB-lite"/>
    </source>
</evidence>
<evidence type="ECO:0000313" key="3">
    <source>
        <dbReference type="Proteomes" id="UP000625711"/>
    </source>
</evidence>
<proteinExistence type="predicted"/>
<accession>A0A834INC4</accession>
<reference evidence="2" key="1">
    <citation type="submission" date="2020-08" db="EMBL/GenBank/DDBJ databases">
        <title>Genome sequencing and assembly of the red palm weevil Rhynchophorus ferrugineus.</title>
        <authorList>
            <person name="Dias G.B."/>
            <person name="Bergman C.M."/>
            <person name="Manee M."/>
        </authorList>
    </citation>
    <scope>NUCLEOTIDE SEQUENCE</scope>
    <source>
        <strain evidence="2">AA-2017</strain>
        <tissue evidence="2">Whole larva</tissue>
    </source>
</reference>
<evidence type="ECO:0000313" key="2">
    <source>
        <dbReference type="EMBL" id="KAF7283009.1"/>
    </source>
</evidence>
<comment type="caution">
    <text evidence="2">The sequence shown here is derived from an EMBL/GenBank/DDBJ whole genome shotgun (WGS) entry which is preliminary data.</text>
</comment>
<dbReference type="EMBL" id="JAACXV010000146">
    <property type="protein sequence ID" value="KAF7283009.1"/>
    <property type="molecule type" value="Genomic_DNA"/>
</dbReference>
<protein>
    <submittedName>
        <fullName evidence="2">Uncharacterized protein</fullName>
    </submittedName>
</protein>
<feature type="compositionally biased region" description="Basic and acidic residues" evidence="1">
    <location>
        <begin position="219"/>
        <end position="263"/>
    </location>
</feature>
<keyword evidence="3" id="KW-1185">Reference proteome</keyword>
<feature type="compositionally biased region" description="Polar residues" evidence="1">
    <location>
        <begin position="264"/>
        <end position="274"/>
    </location>
</feature>
<dbReference type="Proteomes" id="UP000625711">
    <property type="component" value="Unassembled WGS sequence"/>
</dbReference>
<sequence>MSLQEFEKQLLEYSEISTIPAEAEAVPDTIKEYRLKMAENNSTSIFDKKYNLPEDIKQDSSVKKPATEENSALDNGDVTYIISGRGRGGRNYYVKPGKSNTDDDEVRQQIRKLHGIGYSNSITEASVKAHHMGKTLSQSGSLSSSSDLTTECDKLKNVKLDNETYPTVHTENLVPDKENRPDNEIKFVDATEDKSKPLPLSIMLKQSKEEYKKRIKMRKAQESAKVKGDSINTDSKDSDSVKSPKETPSESNEEVKCTEKTVKNVESVNDNLKQTEVEINGNKKKSRRSSSPKETVSKD</sequence>
<feature type="region of interest" description="Disordered" evidence="1">
    <location>
        <begin position="216"/>
        <end position="299"/>
    </location>
</feature>
<organism evidence="2 3">
    <name type="scientific">Rhynchophorus ferrugineus</name>
    <name type="common">Red palm weevil</name>
    <name type="synonym">Curculio ferrugineus</name>
    <dbReference type="NCBI Taxonomy" id="354439"/>
    <lineage>
        <taxon>Eukaryota</taxon>
        <taxon>Metazoa</taxon>
        <taxon>Ecdysozoa</taxon>
        <taxon>Arthropoda</taxon>
        <taxon>Hexapoda</taxon>
        <taxon>Insecta</taxon>
        <taxon>Pterygota</taxon>
        <taxon>Neoptera</taxon>
        <taxon>Endopterygota</taxon>
        <taxon>Coleoptera</taxon>
        <taxon>Polyphaga</taxon>
        <taxon>Cucujiformia</taxon>
        <taxon>Curculionidae</taxon>
        <taxon>Dryophthorinae</taxon>
        <taxon>Rhynchophorus</taxon>
    </lineage>
</organism>
<dbReference type="AlphaFoldDB" id="A0A834INC4"/>
<dbReference type="OrthoDB" id="6747088at2759"/>
<name>A0A834INC4_RHYFE</name>